<name>M1YGW2_NITG3</name>
<sequence>MAIQMINGFSGEGNFKKRLDTNDYTLKINEITTFHMTSEKLNHPPSPQRFREFFRPKALTPKHLKIIALLD</sequence>
<keyword evidence="2" id="KW-1185">Reference proteome</keyword>
<dbReference type="Proteomes" id="UP000011704">
    <property type="component" value="Unassembled WGS sequence"/>
</dbReference>
<dbReference type="EMBL" id="CAQJ01000017">
    <property type="protein sequence ID" value="CCQ89650.1"/>
    <property type="molecule type" value="Genomic_DNA"/>
</dbReference>
<protein>
    <submittedName>
        <fullName evidence="1">Uncharacterized protein</fullName>
    </submittedName>
</protein>
<evidence type="ECO:0000313" key="1">
    <source>
        <dbReference type="EMBL" id="CCQ89650.1"/>
    </source>
</evidence>
<dbReference type="InParanoid" id="M1YGW2"/>
<dbReference type="AlphaFoldDB" id="M1YGW2"/>
<dbReference type="STRING" id="1266370.NITGR_150018"/>
<reference evidence="1 2" key="1">
    <citation type="journal article" date="2013" name="Front. Microbiol.">
        <title>The genome of Nitrospina gracilis illuminates the metabolism and evolution of the major marine nitrite oxidizer.</title>
        <authorList>
            <person name="Luecker S."/>
            <person name="Nowka B."/>
            <person name="Rattei T."/>
            <person name="Spieck E."/>
            <person name="and Daims H."/>
        </authorList>
    </citation>
    <scope>NUCLEOTIDE SEQUENCE [LARGE SCALE GENOMIC DNA]</scope>
    <source>
        <strain evidence="1 2">3/211</strain>
    </source>
</reference>
<proteinExistence type="predicted"/>
<evidence type="ECO:0000313" key="2">
    <source>
        <dbReference type="Proteomes" id="UP000011704"/>
    </source>
</evidence>
<organism evidence="1 2">
    <name type="scientific">Nitrospina gracilis (strain 3/211)</name>
    <dbReference type="NCBI Taxonomy" id="1266370"/>
    <lineage>
        <taxon>Bacteria</taxon>
        <taxon>Pseudomonadati</taxon>
        <taxon>Nitrospinota/Tectimicrobiota group</taxon>
        <taxon>Nitrospinota</taxon>
        <taxon>Nitrospinia</taxon>
        <taxon>Nitrospinales</taxon>
        <taxon>Nitrospinaceae</taxon>
        <taxon>Nitrospina</taxon>
    </lineage>
</organism>
<comment type="caution">
    <text evidence="1">The sequence shown here is derived from an EMBL/GenBank/DDBJ whole genome shotgun (WGS) entry which is preliminary data.</text>
</comment>
<accession>M1YGW2</accession>
<dbReference type="HOGENOM" id="CLU_2735925_0_0_0"/>
<gene>
    <name evidence="1" type="ORF">NITGR_150018</name>
</gene>